<dbReference type="SUPFAM" id="SSF102735">
    <property type="entry name" value="Trigger factor ribosome-binding domain"/>
    <property type="match status" value="1"/>
</dbReference>
<dbReference type="GO" id="GO:0044183">
    <property type="term" value="F:protein folding chaperone"/>
    <property type="evidence" value="ECO:0007669"/>
    <property type="project" value="TreeGrafter"/>
</dbReference>
<evidence type="ECO:0000259" key="1">
    <source>
        <dbReference type="Pfam" id="PF05697"/>
    </source>
</evidence>
<accession>A0A1V9EM05</accession>
<dbReference type="InterPro" id="IPR037041">
    <property type="entry name" value="Trigger_fac_C_sf"/>
</dbReference>
<dbReference type="GO" id="GO:0003755">
    <property type="term" value="F:peptidyl-prolyl cis-trans isomerase activity"/>
    <property type="evidence" value="ECO:0007669"/>
    <property type="project" value="TreeGrafter"/>
</dbReference>
<dbReference type="STRING" id="354355.SAMN05660816_01317"/>
<dbReference type="InterPro" id="IPR008881">
    <property type="entry name" value="Trigger_fac_ribosome-bd_bac"/>
</dbReference>
<dbReference type="InterPro" id="IPR036611">
    <property type="entry name" value="Trigger_fac_ribosome-bd_sf"/>
</dbReference>
<sequence>MATVTRENIGLLNDKITIKVAGADYLPSFEKALKNYSKQANIPGFRKGMVPTGMIKKMHGQSVFADEVIRTVEKELGTYMQNEKLEIFAQPLPLATDNAPKLDMNNPTEYVFDFEVGLKPAFNVADLSKEKMTRYKVTATDDMINEEVNRLQVRHGKLVDRDAVSEDDNVLNVTFTETDANGNEVEGGIKKDNSFLVKYFAEPVRSTLTGKKKDDVFNIQLNKAFDEKEREWVLSDLGLDKHDEAAAAKFFNVTITKVGLVEKAELNEETFKAIYPKKEIKTEAEFRNEIKAEIESYWDKQTKNHLQHEIYHVLVDHTKIEFPESFLKRWMQTGGEQPKTQEEVEQEYPTFVNQLKWTLITDQLVQQNNVEVKNEDIEDFAKQQLFGYMGMNMQDEEQPWIAEYITRMMKDRKFVEDAYHRIQTEKVFDLVETKVNAAEKPVTVEEFSKEAEKHQHHQH</sequence>
<evidence type="ECO:0000313" key="2">
    <source>
        <dbReference type="EMBL" id="OQP47146.1"/>
    </source>
</evidence>
<dbReference type="GO" id="GO:0043022">
    <property type="term" value="F:ribosome binding"/>
    <property type="evidence" value="ECO:0007669"/>
    <property type="project" value="TreeGrafter"/>
</dbReference>
<dbReference type="PIRSF" id="PIRSF003095">
    <property type="entry name" value="Trigger_factor"/>
    <property type="match status" value="1"/>
</dbReference>
<dbReference type="AlphaFoldDB" id="A0A1V9EM05"/>
<dbReference type="InterPro" id="IPR005215">
    <property type="entry name" value="Trig_fac"/>
</dbReference>
<keyword evidence="3" id="KW-1185">Reference proteome</keyword>
<dbReference type="NCBIfam" id="TIGR00115">
    <property type="entry name" value="tig"/>
    <property type="match status" value="1"/>
</dbReference>
<comment type="caution">
    <text evidence="2">The sequence shown here is derived from an EMBL/GenBank/DDBJ whole genome shotgun (WGS) entry which is preliminary data.</text>
</comment>
<dbReference type="Gene3D" id="1.10.3120.10">
    <property type="entry name" value="Trigger factor, C-terminal domain"/>
    <property type="match status" value="1"/>
</dbReference>
<dbReference type="PANTHER" id="PTHR30560">
    <property type="entry name" value="TRIGGER FACTOR CHAPERONE AND PEPTIDYL-PROLYL CIS/TRANS ISOMERASE"/>
    <property type="match status" value="1"/>
</dbReference>
<dbReference type="GO" id="GO:0051083">
    <property type="term" value="P:'de novo' cotranslational protein folding"/>
    <property type="evidence" value="ECO:0007669"/>
    <property type="project" value="TreeGrafter"/>
</dbReference>
<dbReference type="SUPFAM" id="SSF109998">
    <property type="entry name" value="Triger factor/SurA peptide-binding domain-like"/>
    <property type="match status" value="1"/>
</dbReference>
<dbReference type="GO" id="GO:0015031">
    <property type="term" value="P:protein transport"/>
    <property type="evidence" value="ECO:0007669"/>
    <property type="project" value="InterPro"/>
</dbReference>
<feature type="domain" description="Trigger factor ribosome-binding bacterial" evidence="1">
    <location>
        <begin position="4"/>
        <end position="151"/>
    </location>
</feature>
<dbReference type="RefSeq" id="WP_081201152.1">
    <property type="nucleotide sequence ID" value="NZ_FOCZ01000002.1"/>
</dbReference>
<organism evidence="2 3">
    <name type="scientific">Niastella yeongjuensis</name>
    <dbReference type="NCBI Taxonomy" id="354355"/>
    <lineage>
        <taxon>Bacteria</taxon>
        <taxon>Pseudomonadati</taxon>
        <taxon>Bacteroidota</taxon>
        <taxon>Chitinophagia</taxon>
        <taxon>Chitinophagales</taxon>
        <taxon>Chitinophagaceae</taxon>
        <taxon>Niastella</taxon>
    </lineage>
</organism>
<dbReference type="OrthoDB" id="9767721at2"/>
<dbReference type="EMBL" id="LVXG01000023">
    <property type="protein sequence ID" value="OQP47146.1"/>
    <property type="molecule type" value="Genomic_DNA"/>
</dbReference>
<proteinExistence type="predicted"/>
<gene>
    <name evidence="2" type="ORF">A4H97_06455</name>
</gene>
<protein>
    <submittedName>
        <fullName evidence="2">Trigger factor</fullName>
    </submittedName>
</protein>
<dbReference type="Proteomes" id="UP000192610">
    <property type="component" value="Unassembled WGS sequence"/>
</dbReference>
<dbReference type="PANTHER" id="PTHR30560:SF3">
    <property type="entry name" value="TRIGGER FACTOR-LIKE PROTEIN TIG, CHLOROPLASTIC"/>
    <property type="match status" value="1"/>
</dbReference>
<dbReference type="GO" id="GO:0043335">
    <property type="term" value="P:protein unfolding"/>
    <property type="evidence" value="ECO:0007669"/>
    <property type="project" value="TreeGrafter"/>
</dbReference>
<dbReference type="Gene3D" id="3.30.70.1050">
    <property type="entry name" value="Trigger factor ribosome-binding domain"/>
    <property type="match status" value="1"/>
</dbReference>
<name>A0A1V9EM05_9BACT</name>
<dbReference type="InterPro" id="IPR027304">
    <property type="entry name" value="Trigger_fact/SurA_dom_sf"/>
</dbReference>
<dbReference type="Pfam" id="PF05697">
    <property type="entry name" value="Trigger_N"/>
    <property type="match status" value="1"/>
</dbReference>
<evidence type="ECO:0000313" key="3">
    <source>
        <dbReference type="Proteomes" id="UP000192610"/>
    </source>
</evidence>
<reference evidence="3" key="1">
    <citation type="submission" date="2016-04" db="EMBL/GenBank/DDBJ databases">
        <authorList>
            <person name="Chen L."/>
            <person name="Zhuang W."/>
            <person name="Wang G."/>
        </authorList>
    </citation>
    <scope>NUCLEOTIDE SEQUENCE [LARGE SCALE GENOMIC DNA]</scope>
    <source>
        <strain evidence="3">17621</strain>
    </source>
</reference>